<reference evidence="2" key="1">
    <citation type="submission" date="2016-06" db="EMBL/GenBank/DDBJ databases">
        <title>Parallel loss of symbiosis genes in relatives of nitrogen-fixing non-legume Parasponia.</title>
        <authorList>
            <person name="Van Velzen R."/>
            <person name="Holmer R."/>
            <person name="Bu F."/>
            <person name="Rutten L."/>
            <person name="Van Zeijl A."/>
            <person name="Liu W."/>
            <person name="Santuari L."/>
            <person name="Cao Q."/>
            <person name="Sharma T."/>
            <person name="Shen D."/>
            <person name="Roswanjaya Y."/>
            <person name="Wardhani T."/>
            <person name="Kalhor M.S."/>
            <person name="Jansen J."/>
            <person name="Van den Hoogen J."/>
            <person name="Gungor B."/>
            <person name="Hartog M."/>
            <person name="Hontelez J."/>
            <person name="Verver J."/>
            <person name="Yang W.-C."/>
            <person name="Schijlen E."/>
            <person name="Repin R."/>
            <person name="Schilthuizen M."/>
            <person name="Schranz E."/>
            <person name="Heidstra R."/>
            <person name="Miyata K."/>
            <person name="Fedorova E."/>
            <person name="Kohlen W."/>
            <person name="Bisseling T."/>
            <person name="Smit S."/>
            <person name="Geurts R."/>
        </authorList>
    </citation>
    <scope>NUCLEOTIDE SEQUENCE [LARGE SCALE GENOMIC DNA]</scope>
    <source>
        <strain evidence="2">cv. WU1-14</strain>
    </source>
</reference>
<accession>A0A2P5DXU6</accession>
<protein>
    <submittedName>
        <fullName evidence="1">Uncharacterized protein</fullName>
    </submittedName>
</protein>
<dbReference type="EMBL" id="JXTB01000010">
    <property type="protein sequence ID" value="PON78118.1"/>
    <property type="molecule type" value="Genomic_DNA"/>
</dbReference>
<dbReference type="Proteomes" id="UP000237105">
    <property type="component" value="Unassembled WGS sequence"/>
</dbReference>
<organism evidence="1 2">
    <name type="scientific">Parasponia andersonii</name>
    <name type="common">Sponia andersonii</name>
    <dbReference type="NCBI Taxonomy" id="3476"/>
    <lineage>
        <taxon>Eukaryota</taxon>
        <taxon>Viridiplantae</taxon>
        <taxon>Streptophyta</taxon>
        <taxon>Embryophyta</taxon>
        <taxon>Tracheophyta</taxon>
        <taxon>Spermatophyta</taxon>
        <taxon>Magnoliopsida</taxon>
        <taxon>eudicotyledons</taxon>
        <taxon>Gunneridae</taxon>
        <taxon>Pentapetalae</taxon>
        <taxon>rosids</taxon>
        <taxon>fabids</taxon>
        <taxon>Rosales</taxon>
        <taxon>Cannabaceae</taxon>
        <taxon>Parasponia</taxon>
    </lineage>
</organism>
<evidence type="ECO:0000313" key="1">
    <source>
        <dbReference type="EMBL" id="PON78118.1"/>
    </source>
</evidence>
<keyword evidence="2" id="KW-1185">Reference proteome</keyword>
<gene>
    <name evidence="1" type="ORF">PanWU01x14_021000</name>
</gene>
<proteinExistence type="predicted"/>
<dbReference type="AlphaFoldDB" id="A0A2P5DXU6"/>
<evidence type="ECO:0000313" key="2">
    <source>
        <dbReference type="Proteomes" id="UP000237105"/>
    </source>
</evidence>
<comment type="caution">
    <text evidence="1">The sequence shown here is derived from an EMBL/GenBank/DDBJ whole genome shotgun (WGS) entry which is preliminary data.</text>
</comment>
<sequence>MRSNFRKIMEVVKREKHAPLKSAADLTP</sequence>
<name>A0A2P5DXU6_PARAD</name>